<dbReference type="PANTHER" id="PTHR45737:SF6">
    <property type="entry name" value="VON WILLEBRAND FACTOR A DOMAIN-CONTAINING PROTEIN 5A"/>
    <property type="match status" value="1"/>
</dbReference>
<dbReference type="SMART" id="SM00327">
    <property type="entry name" value="VWA"/>
    <property type="match status" value="1"/>
</dbReference>
<dbReference type="PROSITE" id="PS50234">
    <property type="entry name" value="VWFA"/>
    <property type="match status" value="1"/>
</dbReference>
<accession>A0A0E3PM66</accession>
<evidence type="ECO:0000313" key="3">
    <source>
        <dbReference type="Proteomes" id="UP000033123"/>
    </source>
</evidence>
<dbReference type="HOGENOM" id="CLU_254586_0_0_2"/>
<dbReference type="Proteomes" id="UP000033123">
    <property type="component" value="Chromosome"/>
</dbReference>
<dbReference type="Pfam" id="PF00092">
    <property type="entry name" value="VWA"/>
    <property type="match status" value="1"/>
</dbReference>
<evidence type="ECO:0000259" key="1">
    <source>
        <dbReference type="PROSITE" id="PS50234"/>
    </source>
</evidence>
<dbReference type="InterPro" id="IPR036465">
    <property type="entry name" value="vWFA_dom_sf"/>
</dbReference>
<sequence>MGAQIRTNDPEGEWIDDPANDTIVTLLLGTNDYSRTFTVPQSAGSGFYDARWVILDDTTGTWIDSKTMTRIFEVRTTAGENPTLSVSVLENPDPVNSEQNSQVTVHVTSEGAPVTGASIEVSNTGGTLDQTVGVTDANGDFVTTFTAPSVIFQTQYSISATATKEGYSSESSSDTITVQPVTPVGDTIRVYRTATGQIDVLDIETEYLPYVVAAENYEAPFESMKAQAIASRTYAYYKKEHPSGSNFDLYDNEEDQVYNPNLVLNDNHRRSVSETNGIVLKYNGVIIASFYVSGTDSTAQYVTYNEGKSGDDITQSSIGLVTNPPSLNPYNRGCMGQVQANDLANNGYTWQGILRYFYGEDIIIESIGNVQRQAVITAQSISPTVVSPGGETTFVFNINNPNTESIENVRLGAQIRTNDPEGEWIDDPANDTIVTLLLGTNDYSRTFTVPQSAGSGFYDARWVILDDTTGTWIDSKTMTRIFEVQSEYSVDIISPTQSSPVSAGNYESPSHIGVTVEVKSGDTPIPDLTSDKFSIKIGGLDATATITDSSIAGRYVFDVTPSQQSSPGKYELEVSVSSEGKTQSDKESEAVIYGEGNANVMLVIDRSGSMSGSPITSAKNSANLFVDYMESEDKAGVVSFSSSARYDYHLSTLTPDVKNSIKQKINLISASGGTSIRSGLNYGLNDLLNYGDPNNPWAIVLLSDGKSSDPSSVVSTIQANNIQVYTVGLGSSVDEDLLSDIASQTGGMYYYSPTDSQLQEIYNNIVGKIIGWDTVVIRKIMMFINDVVSIPAIIDSTIEKISFGISWDGSNVDVVLYKPDGSMVDPSVADSDPNIEYVTGPTYKFYRVTDPEPGEWTMELTATDMPAEGEEVTVTVRAASTLSMSLSTDKDQYSQGESVKIITGLSDGETQITTADVEVNITLPDSSIEHLTLYDDGGHGDGEAQDGVYANYFVNTSLKGDYKADATATGNLSDGSQFNRIEDTSFEIIEGISSISISPENLSMEEQAGGQISRNVTVSTSLGSMWITITPTLLQSENSDVIAANDIEINPTSVNVSSGVPENILVTINIPAGATPGNYTGKIVATGANGSDSCTINLRVTKDVVTPVINSVYLSSDSVETGSIINITVNATDNIGVSSVKANDISLLSQGGNLWSGSITALEGIHSVNVSAVDEAGNVVWDNSTSYTTLTSDTEKPVIESVVLFPATTTAGSTINVTVDATDNIEVTEVTAGDVQLAKTDNIWQGSITAPSSIGDYSMLITAKDAAGNAVEITENYKVVAPTGSLGVGISPKVTTASTSGTTIDYTVNIKSIQNFDDIVSIDVIMDGLPASYQISSDWFEWNNQTVNVPANSTVSLPLKLTIPPGQAASRKAFKVRANSTLWITSAYDTGVIAIS</sequence>
<gene>
    <name evidence="2" type="ORF">MSSAC_1429</name>
</gene>
<dbReference type="NCBIfam" id="NF041940">
    <property type="entry name" value="choice_anch_X"/>
    <property type="match status" value="1"/>
</dbReference>
<dbReference type="KEGG" id="msj:MSSAC_1429"/>
<dbReference type="EMBL" id="CP009508">
    <property type="protein sequence ID" value="AKB36019.1"/>
    <property type="molecule type" value="Genomic_DNA"/>
</dbReference>
<dbReference type="SUPFAM" id="SSF49373">
    <property type="entry name" value="Invasin/intimin cell-adhesion fragments"/>
    <property type="match status" value="1"/>
</dbReference>
<reference evidence="2 3" key="1">
    <citation type="submission" date="2014-07" db="EMBL/GenBank/DDBJ databases">
        <title>Methanogenic archaea and the global carbon cycle.</title>
        <authorList>
            <person name="Henriksen J.R."/>
            <person name="Luke J."/>
            <person name="Reinhart S."/>
            <person name="Benedict M.N."/>
            <person name="Youngblut N.D."/>
            <person name="Metcalf M.E."/>
            <person name="Whitaker R.J."/>
            <person name="Metcalf W.W."/>
        </authorList>
    </citation>
    <scope>NUCLEOTIDE SEQUENCE [LARGE SCALE GENOMIC DNA]</scope>
    <source>
        <strain evidence="2 3">C2J</strain>
    </source>
</reference>
<dbReference type="Gene3D" id="2.60.40.10">
    <property type="entry name" value="Immunoglobulins"/>
    <property type="match status" value="1"/>
</dbReference>
<dbReference type="PATRIC" id="fig|1434118.4.peg.1820"/>
<dbReference type="InterPro" id="IPR013693">
    <property type="entry name" value="SpoIID/LytB_N"/>
</dbReference>
<proteinExistence type="predicted"/>
<dbReference type="InterPro" id="IPR013783">
    <property type="entry name" value="Ig-like_fold"/>
</dbReference>
<dbReference type="Pfam" id="PF08486">
    <property type="entry name" value="SpoIID"/>
    <property type="match status" value="1"/>
</dbReference>
<name>A0A0E3PM66_9EURY</name>
<dbReference type="SUPFAM" id="SSF53300">
    <property type="entry name" value="vWA-like"/>
    <property type="match status" value="1"/>
</dbReference>
<organism evidence="2 3">
    <name type="scientific">Methanosarcina siciliae C2J</name>
    <dbReference type="NCBI Taxonomy" id="1434118"/>
    <lineage>
        <taxon>Archaea</taxon>
        <taxon>Methanobacteriati</taxon>
        <taxon>Methanobacteriota</taxon>
        <taxon>Stenosarchaea group</taxon>
        <taxon>Methanomicrobia</taxon>
        <taxon>Methanosarcinales</taxon>
        <taxon>Methanosarcinaceae</taxon>
        <taxon>Methanosarcina</taxon>
    </lineage>
</organism>
<dbReference type="InterPro" id="IPR002035">
    <property type="entry name" value="VWF_A"/>
</dbReference>
<protein>
    <recommendedName>
        <fullName evidence="1">VWFA domain-containing protein</fullName>
    </recommendedName>
</protein>
<dbReference type="CDD" id="cd00198">
    <property type="entry name" value="vWFA"/>
    <property type="match status" value="1"/>
</dbReference>
<dbReference type="InterPro" id="IPR008964">
    <property type="entry name" value="Invasin/intimin_cell_adhesion"/>
</dbReference>
<dbReference type="PANTHER" id="PTHR45737">
    <property type="entry name" value="VON WILLEBRAND FACTOR A DOMAIN-CONTAINING PROTEIN 5A"/>
    <property type="match status" value="1"/>
</dbReference>
<evidence type="ECO:0000313" key="2">
    <source>
        <dbReference type="EMBL" id="AKB36019.1"/>
    </source>
</evidence>
<dbReference type="Gene3D" id="3.40.50.410">
    <property type="entry name" value="von Willebrand factor, type A domain"/>
    <property type="match status" value="1"/>
</dbReference>
<feature type="domain" description="VWFA" evidence="1">
    <location>
        <begin position="599"/>
        <end position="765"/>
    </location>
</feature>
<dbReference type="STRING" id="1434118.MSSAC_1429"/>